<organism evidence="1 2">
    <name type="scientific">Heracleum sosnowskyi</name>
    <dbReference type="NCBI Taxonomy" id="360622"/>
    <lineage>
        <taxon>Eukaryota</taxon>
        <taxon>Viridiplantae</taxon>
        <taxon>Streptophyta</taxon>
        <taxon>Embryophyta</taxon>
        <taxon>Tracheophyta</taxon>
        <taxon>Spermatophyta</taxon>
        <taxon>Magnoliopsida</taxon>
        <taxon>eudicotyledons</taxon>
        <taxon>Gunneridae</taxon>
        <taxon>Pentapetalae</taxon>
        <taxon>asterids</taxon>
        <taxon>campanulids</taxon>
        <taxon>Apiales</taxon>
        <taxon>Apiaceae</taxon>
        <taxon>Apioideae</taxon>
        <taxon>apioid superclade</taxon>
        <taxon>Tordylieae</taxon>
        <taxon>Tordyliinae</taxon>
        <taxon>Heracleum</taxon>
    </lineage>
</organism>
<protein>
    <submittedName>
        <fullName evidence="1">Uncharacterized protein</fullName>
    </submittedName>
</protein>
<evidence type="ECO:0000313" key="2">
    <source>
        <dbReference type="Proteomes" id="UP001237642"/>
    </source>
</evidence>
<reference evidence="1" key="2">
    <citation type="submission" date="2023-05" db="EMBL/GenBank/DDBJ databases">
        <authorList>
            <person name="Schelkunov M.I."/>
        </authorList>
    </citation>
    <scope>NUCLEOTIDE SEQUENCE</scope>
    <source>
        <strain evidence="1">Hsosn_3</strain>
        <tissue evidence="1">Leaf</tissue>
    </source>
</reference>
<dbReference type="EMBL" id="JAUIZM010000006">
    <property type="protein sequence ID" value="KAK1379327.1"/>
    <property type="molecule type" value="Genomic_DNA"/>
</dbReference>
<dbReference type="AlphaFoldDB" id="A0AAD8I541"/>
<accession>A0AAD8I541</accession>
<reference evidence="1" key="1">
    <citation type="submission" date="2023-02" db="EMBL/GenBank/DDBJ databases">
        <title>Genome of toxic invasive species Heracleum sosnowskyi carries increased number of genes despite the absence of recent whole-genome duplications.</title>
        <authorList>
            <person name="Schelkunov M."/>
            <person name="Shtratnikova V."/>
            <person name="Makarenko M."/>
            <person name="Klepikova A."/>
            <person name="Omelchenko D."/>
            <person name="Novikova G."/>
            <person name="Obukhova E."/>
            <person name="Bogdanov V."/>
            <person name="Penin A."/>
            <person name="Logacheva M."/>
        </authorList>
    </citation>
    <scope>NUCLEOTIDE SEQUENCE</scope>
    <source>
        <strain evidence="1">Hsosn_3</strain>
        <tissue evidence="1">Leaf</tissue>
    </source>
</reference>
<dbReference type="Proteomes" id="UP001237642">
    <property type="component" value="Unassembled WGS sequence"/>
</dbReference>
<name>A0AAD8I541_9APIA</name>
<evidence type="ECO:0000313" key="1">
    <source>
        <dbReference type="EMBL" id="KAK1379327.1"/>
    </source>
</evidence>
<comment type="caution">
    <text evidence="1">The sequence shown here is derived from an EMBL/GenBank/DDBJ whole genome shotgun (WGS) entry which is preliminary data.</text>
</comment>
<keyword evidence="2" id="KW-1185">Reference proteome</keyword>
<sequence>MKYGIVPIDDDDDVELMFGVVISKGSPYFVEVYVEKVLIASEPCEMIESSRVGETSTRRCLEINEIVDSGVSNEKSAYRSFNSSFDSSKVISTLDDSVMETTDDVLSPLELRKGNVFNSKEELSHVVKEVHIPRKRSVHGCFEIMESSGLHTCMNPTITQDHYNLKSSDIVGAIRAQIAADPAIKEIFLLATTESVFGYRPARKKIRNAKKHAIDELYGSWEGTYEELPHLVEELQSFNVGTKVD</sequence>
<proteinExistence type="predicted"/>
<gene>
    <name evidence="1" type="ORF">POM88_026071</name>
</gene>